<proteinExistence type="predicted"/>
<evidence type="ECO:0000313" key="2">
    <source>
        <dbReference type="Proteomes" id="UP000824890"/>
    </source>
</evidence>
<feature type="non-terminal residue" evidence="1">
    <location>
        <position position="174"/>
    </location>
</feature>
<sequence length="174" mass="18720">SGSPSSFLRCPGNVRLVQVLIPAPSLTVGRCWSNDAFVGRSSVERESEVVFFREVEASADPPSPALASGKGVSVRFAFAGFWLRRAEASKAPRCRLGTRVSLGKGFLGSICIKSGVVVVKGEMKFSGEVTALKERKRGFPGRVSRSEEISRFDGSLRRDDMAVKRGYGFVGGLS</sequence>
<evidence type="ECO:0000313" key="1">
    <source>
        <dbReference type="EMBL" id="KAH0934246.1"/>
    </source>
</evidence>
<comment type="caution">
    <text evidence="1">The sequence shown here is derived from an EMBL/GenBank/DDBJ whole genome shotgun (WGS) entry which is preliminary data.</text>
</comment>
<name>A0ABQ8DXZ8_BRANA</name>
<dbReference type="EMBL" id="JAGKQM010000003">
    <property type="protein sequence ID" value="KAH0934246.1"/>
    <property type="molecule type" value="Genomic_DNA"/>
</dbReference>
<keyword evidence="2" id="KW-1185">Reference proteome</keyword>
<organism evidence="1 2">
    <name type="scientific">Brassica napus</name>
    <name type="common">Rape</name>
    <dbReference type="NCBI Taxonomy" id="3708"/>
    <lineage>
        <taxon>Eukaryota</taxon>
        <taxon>Viridiplantae</taxon>
        <taxon>Streptophyta</taxon>
        <taxon>Embryophyta</taxon>
        <taxon>Tracheophyta</taxon>
        <taxon>Spermatophyta</taxon>
        <taxon>Magnoliopsida</taxon>
        <taxon>eudicotyledons</taxon>
        <taxon>Gunneridae</taxon>
        <taxon>Pentapetalae</taxon>
        <taxon>rosids</taxon>
        <taxon>malvids</taxon>
        <taxon>Brassicales</taxon>
        <taxon>Brassicaceae</taxon>
        <taxon>Brassiceae</taxon>
        <taxon>Brassica</taxon>
    </lineage>
</organism>
<gene>
    <name evidence="1" type="ORF">HID58_011363</name>
</gene>
<protein>
    <submittedName>
        <fullName evidence="1">Uncharacterized protein</fullName>
    </submittedName>
</protein>
<dbReference type="Proteomes" id="UP000824890">
    <property type="component" value="Unassembled WGS sequence"/>
</dbReference>
<feature type="non-terminal residue" evidence="1">
    <location>
        <position position="1"/>
    </location>
</feature>
<accession>A0ABQ8DXZ8</accession>
<reference evidence="1 2" key="1">
    <citation type="submission" date="2021-05" db="EMBL/GenBank/DDBJ databases">
        <title>Genome Assembly of Synthetic Allotetraploid Brassica napus Reveals Homoeologous Exchanges between Subgenomes.</title>
        <authorList>
            <person name="Davis J.T."/>
        </authorList>
    </citation>
    <scope>NUCLEOTIDE SEQUENCE [LARGE SCALE GENOMIC DNA]</scope>
    <source>
        <strain evidence="2">cv. Da-Ae</strain>
        <tissue evidence="1">Seedling</tissue>
    </source>
</reference>